<sequence length="266" mass="31552">MRTAGIDAKAALSSIKMLVEMEMNIKTAHEVTEIKYGGDNWDEWPHDVDKLAKEELRRQREINDQIGIEGQTWRLYDEKNHKWISGDIEKEIRQVVYEEFMKKWWSKKIGAEEISQQEWEEFKRLNRLTSRKEHFFAIKHRASILGTKLNLVRRKHGECSLCPCSNQEKNTDHIIKCQSAVQRGKIRDEMQDVEDEIQHMTSWEIREGLREVLLSLHDKENQQWKETGAMKYAMQLGSNTKKDKGHLHWEFGARNGKNYKTTIRKE</sequence>
<dbReference type="EMBL" id="BLLK01000040">
    <property type="protein sequence ID" value="GFH50526.1"/>
    <property type="molecule type" value="Genomic_DNA"/>
</dbReference>
<evidence type="ECO:0000313" key="2">
    <source>
        <dbReference type="Proteomes" id="UP001054902"/>
    </source>
</evidence>
<name>A0AAD3CSR0_9STRA</name>
<dbReference type="AlphaFoldDB" id="A0AAD3CSR0"/>
<proteinExistence type="predicted"/>
<dbReference type="Proteomes" id="UP001054902">
    <property type="component" value="Unassembled WGS sequence"/>
</dbReference>
<comment type="caution">
    <text evidence="1">The sequence shown here is derived from an EMBL/GenBank/DDBJ whole genome shotgun (WGS) entry which is preliminary data.</text>
</comment>
<protein>
    <submittedName>
        <fullName evidence="1">Uncharacterized protein</fullName>
    </submittedName>
</protein>
<reference evidence="1 2" key="1">
    <citation type="journal article" date="2021" name="Sci. Rep.">
        <title>The genome of the diatom Chaetoceros tenuissimus carries an ancient integrated fragment of an extant virus.</title>
        <authorList>
            <person name="Hongo Y."/>
            <person name="Kimura K."/>
            <person name="Takaki Y."/>
            <person name="Yoshida Y."/>
            <person name="Baba S."/>
            <person name="Kobayashi G."/>
            <person name="Nagasaki K."/>
            <person name="Hano T."/>
            <person name="Tomaru Y."/>
        </authorList>
    </citation>
    <scope>NUCLEOTIDE SEQUENCE [LARGE SCALE GENOMIC DNA]</scope>
    <source>
        <strain evidence="1 2">NIES-3715</strain>
    </source>
</reference>
<gene>
    <name evidence="1" type="ORF">CTEN210_07002</name>
</gene>
<organism evidence="1 2">
    <name type="scientific">Chaetoceros tenuissimus</name>
    <dbReference type="NCBI Taxonomy" id="426638"/>
    <lineage>
        <taxon>Eukaryota</taxon>
        <taxon>Sar</taxon>
        <taxon>Stramenopiles</taxon>
        <taxon>Ochrophyta</taxon>
        <taxon>Bacillariophyta</taxon>
        <taxon>Coscinodiscophyceae</taxon>
        <taxon>Chaetocerotophycidae</taxon>
        <taxon>Chaetocerotales</taxon>
        <taxon>Chaetocerotaceae</taxon>
        <taxon>Chaetoceros</taxon>
    </lineage>
</organism>
<evidence type="ECO:0000313" key="1">
    <source>
        <dbReference type="EMBL" id="GFH50526.1"/>
    </source>
</evidence>
<keyword evidence="2" id="KW-1185">Reference proteome</keyword>
<accession>A0AAD3CSR0</accession>